<dbReference type="AlphaFoldDB" id="A0A061QP86"/>
<name>A0A061QP86_9CHLO</name>
<protein>
    <submittedName>
        <fullName evidence="1">Uncharacterized protein</fullName>
    </submittedName>
</protein>
<gene>
    <name evidence="1" type="ORF">TSPGSL018_23254</name>
</gene>
<sequence length="126" mass="13776">GVLASLKPQQLLNFTAEQLQGLTPAQVCSLKPGQLSHLTETQVAGISMKCLSLFTEEQKRALGENKLRVVGTLPKPGGWVLDLPWRQRFEWAPTVGNLSEAAEKEQLRMINFCSGAGYSPRGRGRG</sequence>
<feature type="non-terminal residue" evidence="1">
    <location>
        <position position="1"/>
    </location>
</feature>
<accession>A0A061QP86</accession>
<evidence type="ECO:0000313" key="1">
    <source>
        <dbReference type="EMBL" id="JAC62477.1"/>
    </source>
</evidence>
<proteinExistence type="predicted"/>
<organism evidence="1">
    <name type="scientific">Tetraselmis sp. GSL018</name>
    <dbReference type="NCBI Taxonomy" id="582737"/>
    <lineage>
        <taxon>Eukaryota</taxon>
        <taxon>Viridiplantae</taxon>
        <taxon>Chlorophyta</taxon>
        <taxon>core chlorophytes</taxon>
        <taxon>Chlorodendrophyceae</taxon>
        <taxon>Chlorodendrales</taxon>
        <taxon>Chlorodendraceae</taxon>
        <taxon>Tetraselmis</taxon>
    </lineage>
</organism>
<reference evidence="1" key="1">
    <citation type="submission" date="2014-05" db="EMBL/GenBank/DDBJ databases">
        <title>The transcriptome of the halophilic microalga Tetraselmis sp. GSL018 isolated from the Great Salt Lake, Utah.</title>
        <authorList>
            <person name="Jinkerson R.E."/>
            <person name="D'Adamo S."/>
            <person name="Posewitz M.C."/>
        </authorList>
    </citation>
    <scope>NUCLEOTIDE SEQUENCE</scope>
    <source>
        <strain evidence="1">GSL018</strain>
    </source>
</reference>
<dbReference type="EMBL" id="GBEZ01024517">
    <property type="protein sequence ID" value="JAC62477.1"/>
    <property type="molecule type" value="Transcribed_RNA"/>
</dbReference>